<dbReference type="InterPro" id="IPR046065">
    <property type="entry name" value="DUF6023"/>
</dbReference>
<dbReference type="Pfam" id="PF19487">
    <property type="entry name" value="DUF6023"/>
    <property type="match status" value="1"/>
</dbReference>
<organism evidence="1 2">
    <name type="scientific">Paractinoplanes durhamensis</name>
    <dbReference type="NCBI Taxonomy" id="113563"/>
    <lineage>
        <taxon>Bacteria</taxon>
        <taxon>Bacillati</taxon>
        <taxon>Actinomycetota</taxon>
        <taxon>Actinomycetes</taxon>
        <taxon>Micromonosporales</taxon>
        <taxon>Micromonosporaceae</taxon>
        <taxon>Paractinoplanes</taxon>
    </lineage>
</organism>
<dbReference type="EMBL" id="BOML01000058">
    <property type="protein sequence ID" value="GIE05811.1"/>
    <property type="molecule type" value="Genomic_DNA"/>
</dbReference>
<dbReference type="RefSeq" id="WP_239132970.1">
    <property type="nucleotide sequence ID" value="NZ_BAAATX010000027.1"/>
</dbReference>
<dbReference type="Proteomes" id="UP000637628">
    <property type="component" value="Unassembled WGS sequence"/>
</dbReference>
<proteinExistence type="predicted"/>
<gene>
    <name evidence="1" type="ORF">Adu01nite_71610</name>
</gene>
<reference evidence="1 2" key="1">
    <citation type="submission" date="2021-01" db="EMBL/GenBank/DDBJ databases">
        <title>Whole genome shotgun sequence of Actinoplanes durhamensis NBRC 14914.</title>
        <authorList>
            <person name="Komaki H."/>
            <person name="Tamura T."/>
        </authorList>
    </citation>
    <scope>NUCLEOTIDE SEQUENCE [LARGE SCALE GENOMIC DNA]</scope>
    <source>
        <strain evidence="1 2">NBRC 14914</strain>
    </source>
</reference>
<evidence type="ECO:0000313" key="1">
    <source>
        <dbReference type="EMBL" id="GIE05811.1"/>
    </source>
</evidence>
<evidence type="ECO:0000313" key="2">
    <source>
        <dbReference type="Proteomes" id="UP000637628"/>
    </source>
</evidence>
<comment type="caution">
    <text evidence="1">The sequence shown here is derived from an EMBL/GenBank/DDBJ whole genome shotgun (WGS) entry which is preliminary data.</text>
</comment>
<keyword evidence="2" id="KW-1185">Reference proteome</keyword>
<accession>A0ABQ3Z7S6</accession>
<sequence>MSDRVRGVVLYACAALLLAGGGVWWFRAAPRNEVDPRIERWRAEAQRLLPAADDQSTADTVPMAAGAERQMETAVDTGEYLVTVVCVGGTGSQVRVSLGEAGTDSGRGVNCGGELDNFTVGTAGTLRMNVSVNDVGPVIFRYSLLLQPS</sequence>
<protein>
    <submittedName>
        <fullName evidence="1">Uncharacterized protein</fullName>
    </submittedName>
</protein>
<name>A0ABQ3Z7S6_9ACTN</name>